<comment type="caution">
    <text evidence="1">The sequence shown here is derived from an EMBL/GenBank/DDBJ whole genome shotgun (WGS) entry which is preliminary data.</text>
</comment>
<name>A0A8S2XUS9_9BILA</name>
<feature type="non-terminal residue" evidence="1">
    <location>
        <position position="61"/>
    </location>
</feature>
<gene>
    <name evidence="1" type="ORF">GIL414_LOCUS35153</name>
</gene>
<sequence>MRSIVADDDSISAILTSRDERLNGTGGGKNDEKIFKYNLNAMVCNMMDYYNELFEWCIVFE</sequence>
<protein>
    <submittedName>
        <fullName evidence="1">Uncharacterized protein</fullName>
    </submittedName>
</protein>
<organism evidence="1 2">
    <name type="scientific">Rotaria magnacalcarata</name>
    <dbReference type="NCBI Taxonomy" id="392030"/>
    <lineage>
        <taxon>Eukaryota</taxon>
        <taxon>Metazoa</taxon>
        <taxon>Spiralia</taxon>
        <taxon>Gnathifera</taxon>
        <taxon>Rotifera</taxon>
        <taxon>Eurotatoria</taxon>
        <taxon>Bdelloidea</taxon>
        <taxon>Philodinida</taxon>
        <taxon>Philodinidae</taxon>
        <taxon>Rotaria</taxon>
    </lineage>
</organism>
<dbReference type="Proteomes" id="UP000681720">
    <property type="component" value="Unassembled WGS sequence"/>
</dbReference>
<reference evidence="1" key="1">
    <citation type="submission" date="2021-02" db="EMBL/GenBank/DDBJ databases">
        <authorList>
            <person name="Nowell W R."/>
        </authorList>
    </citation>
    <scope>NUCLEOTIDE SEQUENCE</scope>
</reference>
<evidence type="ECO:0000313" key="2">
    <source>
        <dbReference type="Proteomes" id="UP000681720"/>
    </source>
</evidence>
<dbReference type="AlphaFoldDB" id="A0A8S2XUS9"/>
<dbReference type="EMBL" id="CAJOBJ010083290">
    <property type="protein sequence ID" value="CAF4510294.1"/>
    <property type="molecule type" value="Genomic_DNA"/>
</dbReference>
<proteinExistence type="predicted"/>
<evidence type="ECO:0000313" key="1">
    <source>
        <dbReference type="EMBL" id="CAF4510294.1"/>
    </source>
</evidence>
<accession>A0A8S2XUS9</accession>